<proteinExistence type="predicted"/>
<sequence length="292" mass="32666">MYKRLIALATAIVLAAAVFTGCGSGKKVVIGSKDFTENKILAEIMAQLIESNTDIKVERKINMGGTFVCFEAMKKGQIDIYPEYTGTGLTAQLKLPVETDSDKVYDTVSTEFSKQFHIKWLKPVGFNNTYALAVPQELAEKNQIESISDLKNISGDLVFGAEHEFFNREDGFDGLVKIYDLTFKSTAKMDVSLKYQAVGQGKMDVTDAFTTDGQLKALNLKVLKDDKNFFPPYYAAPIVREDILESYPQLEEVLNKLAGRIDDDTMQSLNYKVDNEKQSIEKVAKDFLSQLQ</sequence>
<feature type="domain" description="ABC-type glycine betaine transport system substrate-binding" evidence="1">
    <location>
        <begin position="26"/>
        <end position="290"/>
    </location>
</feature>
<dbReference type="Proteomes" id="UP000014155">
    <property type="component" value="Unassembled WGS sequence"/>
</dbReference>
<evidence type="ECO:0000259" key="1">
    <source>
        <dbReference type="Pfam" id="PF04069"/>
    </source>
</evidence>
<protein>
    <submittedName>
        <fullName evidence="2">Glycine betaine ABC transporter periplasmic protein</fullName>
    </submittedName>
</protein>
<dbReference type="PROSITE" id="PS51257">
    <property type="entry name" value="PROKAR_LIPOPROTEIN"/>
    <property type="match status" value="1"/>
</dbReference>
<dbReference type="AlphaFoldDB" id="S0FHE2"/>
<dbReference type="STRING" id="1195236.CTER_5061"/>
<evidence type="ECO:0000313" key="2">
    <source>
        <dbReference type="EMBL" id="EMS69281.1"/>
    </source>
</evidence>
<dbReference type="SUPFAM" id="SSF53850">
    <property type="entry name" value="Periplasmic binding protein-like II"/>
    <property type="match status" value="1"/>
</dbReference>
<comment type="caution">
    <text evidence="2">The sequence shown here is derived from an EMBL/GenBank/DDBJ whole genome shotgun (WGS) entry which is preliminary data.</text>
</comment>
<name>S0FHE2_RUMCE</name>
<dbReference type="GO" id="GO:0022857">
    <property type="term" value="F:transmembrane transporter activity"/>
    <property type="evidence" value="ECO:0007669"/>
    <property type="project" value="InterPro"/>
</dbReference>
<gene>
    <name evidence="2" type="ORF">CTER_5061</name>
</gene>
<dbReference type="GO" id="GO:0043190">
    <property type="term" value="C:ATP-binding cassette (ABC) transporter complex"/>
    <property type="evidence" value="ECO:0007669"/>
    <property type="project" value="InterPro"/>
</dbReference>
<dbReference type="Gene3D" id="3.40.190.10">
    <property type="entry name" value="Periplasmic binding protein-like II"/>
    <property type="match status" value="1"/>
</dbReference>
<organism evidence="2 3">
    <name type="scientific">Ruminiclostridium cellobioparum subsp. termitidis CT1112</name>
    <dbReference type="NCBI Taxonomy" id="1195236"/>
    <lineage>
        <taxon>Bacteria</taxon>
        <taxon>Bacillati</taxon>
        <taxon>Bacillota</taxon>
        <taxon>Clostridia</taxon>
        <taxon>Eubacteriales</taxon>
        <taxon>Oscillospiraceae</taxon>
        <taxon>Ruminiclostridium</taxon>
    </lineage>
</organism>
<dbReference type="CDD" id="cd13528">
    <property type="entry name" value="PBP2_osmoprotectants"/>
    <property type="match status" value="1"/>
</dbReference>
<dbReference type="EMBL" id="AORV01000068">
    <property type="protein sequence ID" value="EMS69281.1"/>
    <property type="molecule type" value="Genomic_DNA"/>
</dbReference>
<dbReference type="PATRIC" id="fig|1195236.3.peg.5256"/>
<dbReference type="RefSeq" id="WP_004630573.1">
    <property type="nucleotide sequence ID" value="NZ_AORV01000068.1"/>
</dbReference>
<reference evidence="2 3" key="1">
    <citation type="journal article" date="2013" name="Genome Announc.">
        <title>Draft Genome Sequence of the Cellulolytic, Mesophilic, Anaerobic Bacterium Clostridium termitidis Strain CT1112 (DSM 5398).</title>
        <authorList>
            <person name="Lal S."/>
            <person name="Ramachandran U."/>
            <person name="Zhang X."/>
            <person name="Munir R."/>
            <person name="Sparling R."/>
            <person name="Levin D.B."/>
        </authorList>
    </citation>
    <scope>NUCLEOTIDE SEQUENCE [LARGE SCALE GENOMIC DNA]</scope>
    <source>
        <strain evidence="2 3">CT1112</strain>
    </source>
</reference>
<accession>S0FHE2</accession>
<dbReference type="eggNOG" id="COG1732">
    <property type="taxonomic scope" value="Bacteria"/>
</dbReference>
<dbReference type="Gene3D" id="3.40.190.120">
    <property type="entry name" value="Osmoprotection protein (prox), domain 2"/>
    <property type="match status" value="1"/>
</dbReference>
<dbReference type="Pfam" id="PF04069">
    <property type="entry name" value="OpuAC"/>
    <property type="match status" value="1"/>
</dbReference>
<dbReference type="InterPro" id="IPR007210">
    <property type="entry name" value="ABC_Gly_betaine_transp_sub-bd"/>
</dbReference>
<evidence type="ECO:0000313" key="3">
    <source>
        <dbReference type="Proteomes" id="UP000014155"/>
    </source>
</evidence>
<keyword evidence="3" id="KW-1185">Reference proteome</keyword>